<gene>
    <name evidence="1" type="ORF">BYL167_LOCUS10975</name>
</gene>
<evidence type="ECO:0000313" key="1">
    <source>
        <dbReference type="EMBL" id="CAF3949975.1"/>
    </source>
</evidence>
<reference evidence="1" key="1">
    <citation type="submission" date="2021-02" db="EMBL/GenBank/DDBJ databases">
        <authorList>
            <person name="Nowell W R."/>
        </authorList>
    </citation>
    <scope>NUCLEOTIDE SEQUENCE</scope>
</reference>
<evidence type="ECO:0000313" key="2">
    <source>
        <dbReference type="Proteomes" id="UP000681967"/>
    </source>
</evidence>
<protein>
    <submittedName>
        <fullName evidence="1">Uncharacterized protein</fullName>
    </submittedName>
</protein>
<sequence>MMTIIKNYIHLHPINTFNALNALKLEFDFNNYDMKFLRDLKLLNRKVSKIIDEEQEQEDQNQHKFHSAIDDDFDLDAYNELFKTKELQSNISEQYNQDYLEKLKLILQN</sequence>
<accession>A0A8S2MDS1</accession>
<comment type="caution">
    <text evidence="1">The sequence shown here is derived from an EMBL/GenBank/DDBJ whole genome shotgun (WGS) entry which is preliminary data.</text>
</comment>
<proteinExistence type="predicted"/>
<dbReference type="AlphaFoldDB" id="A0A8S2MDS1"/>
<dbReference type="Proteomes" id="UP000681967">
    <property type="component" value="Unassembled WGS sequence"/>
</dbReference>
<dbReference type="EMBL" id="CAJOBH010003380">
    <property type="protein sequence ID" value="CAF3949975.1"/>
    <property type="molecule type" value="Genomic_DNA"/>
</dbReference>
<organism evidence="1 2">
    <name type="scientific">Rotaria magnacalcarata</name>
    <dbReference type="NCBI Taxonomy" id="392030"/>
    <lineage>
        <taxon>Eukaryota</taxon>
        <taxon>Metazoa</taxon>
        <taxon>Spiralia</taxon>
        <taxon>Gnathifera</taxon>
        <taxon>Rotifera</taxon>
        <taxon>Eurotatoria</taxon>
        <taxon>Bdelloidea</taxon>
        <taxon>Philodinida</taxon>
        <taxon>Philodinidae</taxon>
        <taxon>Rotaria</taxon>
    </lineage>
</organism>
<name>A0A8S2MDS1_9BILA</name>